<evidence type="ECO:0000313" key="2">
    <source>
        <dbReference type="EMBL" id="MFC7666257.1"/>
    </source>
</evidence>
<dbReference type="PROSITE" id="PS50263">
    <property type="entry name" value="CN_HYDROLASE"/>
    <property type="match status" value="1"/>
</dbReference>
<name>A0ABW2TYQ7_9BACT</name>
<organism evidence="2 3">
    <name type="scientific">Hymenobacter humi</name>
    <dbReference type="NCBI Taxonomy" id="1411620"/>
    <lineage>
        <taxon>Bacteria</taxon>
        <taxon>Pseudomonadati</taxon>
        <taxon>Bacteroidota</taxon>
        <taxon>Cytophagia</taxon>
        <taxon>Cytophagales</taxon>
        <taxon>Hymenobacteraceae</taxon>
        <taxon>Hymenobacter</taxon>
    </lineage>
</organism>
<protein>
    <submittedName>
        <fullName evidence="2">Amidohydrolase</fullName>
    </submittedName>
</protein>
<accession>A0ABW2TYQ7</accession>
<proteinExistence type="predicted"/>
<dbReference type="PANTHER" id="PTHR47799:SF1">
    <property type="entry name" value="OMEGA-AMIDASE YAFV"/>
    <property type="match status" value="1"/>
</dbReference>
<dbReference type="Pfam" id="PF00795">
    <property type="entry name" value="CN_hydrolase"/>
    <property type="match status" value="1"/>
</dbReference>
<evidence type="ECO:0000259" key="1">
    <source>
        <dbReference type="PROSITE" id="PS50263"/>
    </source>
</evidence>
<feature type="domain" description="CN hydrolase" evidence="1">
    <location>
        <begin position="4"/>
        <end position="241"/>
    </location>
</feature>
<dbReference type="InterPro" id="IPR052737">
    <property type="entry name" value="Omega-amidase_YafV"/>
</dbReference>
<gene>
    <name evidence="2" type="ORF">ACFQT0_01545</name>
</gene>
<reference evidence="3" key="1">
    <citation type="journal article" date="2019" name="Int. J. Syst. Evol. Microbiol.">
        <title>The Global Catalogue of Microorganisms (GCM) 10K type strain sequencing project: providing services to taxonomists for standard genome sequencing and annotation.</title>
        <authorList>
            <consortium name="The Broad Institute Genomics Platform"/>
            <consortium name="The Broad Institute Genome Sequencing Center for Infectious Disease"/>
            <person name="Wu L."/>
            <person name="Ma J."/>
        </authorList>
    </citation>
    <scope>NUCLEOTIDE SEQUENCE [LARGE SCALE GENOMIC DNA]</scope>
    <source>
        <strain evidence="3">JCM 19635</strain>
    </source>
</reference>
<dbReference type="Proteomes" id="UP001596513">
    <property type="component" value="Unassembled WGS sequence"/>
</dbReference>
<dbReference type="InterPro" id="IPR003010">
    <property type="entry name" value="C-N_Hydrolase"/>
</dbReference>
<dbReference type="EMBL" id="JBHTEK010000001">
    <property type="protein sequence ID" value="MFC7666257.1"/>
    <property type="molecule type" value="Genomic_DNA"/>
</dbReference>
<dbReference type="CDD" id="cd07575">
    <property type="entry name" value="Xc-1258_like"/>
    <property type="match status" value="1"/>
</dbReference>
<dbReference type="Gene3D" id="3.60.110.10">
    <property type="entry name" value="Carbon-nitrogen hydrolase"/>
    <property type="match status" value="1"/>
</dbReference>
<evidence type="ECO:0000313" key="3">
    <source>
        <dbReference type="Proteomes" id="UP001596513"/>
    </source>
</evidence>
<dbReference type="SUPFAM" id="SSF56317">
    <property type="entry name" value="Carbon-nitrogen hydrolase"/>
    <property type="match status" value="1"/>
</dbReference>
<dbReference type="NCBIfam" id="NF007757">
    <property type="entry name" value="PRK10438.1"/>
    <property type="match status" value="1"/>
</dbReference>
<dbReference type="RefSeq" id="WP_380199808.1">
    <property type="nucleotide sequence ID" value="NZ_JBHTEK010000001.1"/>
</dbReference>
<comment type="caution">
    <text evidence="2">The sequence shown here is derived from an EMBL/GenBank/DDBJ whole genome shotgun (WGS) entry which is preliminary data.</text>
</comment>
<dbReference type="PANTHER" id="PTHR47799">
    <property type="entry name" value="OMEGA-AMIDASE YAFV"/>
    <property type="match status" value="1"/>
</dbReference>
<dbReference type="InterPro" id="IPR036526">
    <property type="entry name" value="C-N_Hydrolase_sf"/>
</dbReference>
<sequence>MSDLTVSFVQTKLHWEEPAANRATLDVALDVALAGLARPTDLIVLPEMFSTGFSMDAPALAEPMDGPTVAWMRAHAATHNAVVTGSIIVEENGAYHNRLLWVRPDGSLSYYDKRHLFTLAGEQHTYTPGRTRLVEEWHGWRICPLVCYDLRFPVWSRNQPVEPYDLLLYVANWPAVRRTAWSTLLRARAIENVACALGVNRIGHDGLGHEYAGDSALLDARGNYLVEAGDHAGVFTHTLSRAELDEFRAKFTALNDGDAFELRGE</sequence>
<keyword evidence="3" id="KW-1185">Reference proteome</keyword>